<dbReference type="InterPro" id="IPR042070">
    <property type="entry name" value="PucR_C-HTH_sf"/>
</dbReference>
<evidence type="ECO:0000259" key="4">
    <source>
        <dbReference type="Pfam" id="PF17853"/>
    </source>
</evidence>
<evidence type="ECO:0000313" key="5">
    <source>
        <dbReference type="EMBL" id="MDQ0371044.1"/>
    </source>
</evidence>
<feature type="domain" description="CdaR GGDEF-like" evidence="4">
    <location>
        <begin position="134"/>
        <end position="251"/>
    </location>
</feature>
<reference evidence="5 6" key="1">
    <citation type="submission" date="2023-07" db="EMBL/GenBank/DDBJ databases">
        <title>Sequencing the genomes of 1000 actinobacteria strains.</title>
        <authorList>
            <person name="Klenk H.-P."/>
        </authorList>
    </citation>
    <scope>NUCLEOTIDE SEQUENCE [LARGE SCALE GENOMIC DNA]</scope>
    <source>
        <strain evidence="5 6">DSM 44709</strain>
    </source>
</reference>
<comment type="caution">
    <text evidence="5">The sequence shown here is derived from an EMBL/GenBank/DDBJ whole genome shotgun (WGS) entry which is preliminary data.</text>
</comment>
<evidence type="ECO:0000256" key="1">
    <source>
        <dbReference type="ARBA" id="ARBA00006754"/>
    </source>
</evidence>
<dbReference type="InterPro" id="IPR041522">
    <property type="entry name" value="CdaR_GGDEF"/>
</dbReference>
<dbReference type="AlphaFoldDB" id="A0AAE4B1V3"/>
<dbReference type="InterPro" id="IPR025736">
    <property type="entry name" value="PucR_C-HTH_dom"/>
</dbReference>
<dbReference type="RefSeq" id="WP_307247504.1">
    <property type="nucleotide sequence ID" value="NZ_JAUSUZ010000001.1"/>
</dbReference>
<dbReference type="PANTHER" id="PTHR33744">
    <property type="entry name" value="CARBOHYDRATE DIACID REGULATOR"/>
    <property type="match status" value="1"/>
</dbReference>
<gene>
    <name evidence="5" type="ORF">J2S42_007713</name>
</gene>
<evidence type="ECO:0000259" key="3">
    <source>
        <dbReference type="Pfam" id="PF13556"/>
    </source>
</evidence>
<name>A0AAE4B1V3_9ACTN</name>
<feature type="domain" description="PucR C-terminal helix-turn-helix" evidence="3">
    <location>
        <begin position="302"/>
        <end position="358"/>
    </location>
</feature>
<dbReference type="Pfam" id="PF17853">
    <property type="entry name" value="GGDEF_2"/>
    <property type="match status" value="1"/>
</dbReference>
<evidence type="ECO:0008006" key="7">
    <source>
        <dbReference type="Google" id="ProtNLM"/>
    </source>
</evidence>
<dbReference type="EMBL" id="JAUSUZ010000001">
    <property type="protein sequence ID" value="MDQ0371044.1"/>
    <property type="molecule type" value="Genomic_DNA"/>
</dbReference>
<accession>A0AAE4B1V3</accession>
<dbReference type="Proteomes" id="UP001240236">
    <property type="component" value="Unassembled WGS sequence"/>
</dbReference>
<organism evidence="5 6">
    <name type="scientific">Catenuloplanes indicus</name>
    <dbReference type="NCBI Taxonomy" id="137267"/>
    <lineage>
        <taxon>Bacteria</taxon>
        <taxon>Bacillati</taxon>
        <taxon>Actinomycetota</taxon>
        <taxon>Actinomycetes</taxon>
        <taxon>Micromonosporales</taxon>
        <taxon>Micromonosporaceae</taxon>
        <taxon>Catenuloplanes</taxon>
    </lineage>
</organism>
<keyword evidence="6" id="KW-1185">Reference proteome</keyword>
<dbReference type="InterPro" id="IPR051448">
    <property type="entry name" value="CdaR-like_regulators"/>
</dbReference>
<feature type="region of interest" description="Disordered" evidence="2">
    <location>
        <begin position="1"/>
        <end position="23"/>
    </location>
</feature>
<dbReference type="PANTHER" id="PTHR33744:SF1">
    <property type="entry name" value="DNA-BINDING TRANSCRIPTIONAL ACTIVATOR ADER"/>
    <property type="match status" value="1"/>
</dbReference>
<evidence type="ECO:0000256" key="2">
    <source>
        <dbReference type="SAM" id="MobiDB-lite"/>
    </source>
</evidence>
<comment type="similarity">
    <text evidence="1">Belongs to the CdaR family.</text>
</comment>
<protein>
    <recommendedName>
        <fullName evidence="7">Transcriptional regulator</fullName>
    </recommendedName>
</protein>
<sequence length="372" mass="38883">MSDDDRLASPPATGTSLPGQPGDGADRLAAGCAALLAMPAGVERDRAAASLGAHAADAGLRLPQLVDGVLRAATLHWHPTAGLAAGAAHARAGTLLDTIRVLIAAILDGYTDQTRAELSRYDRDRTAFVNDLLTGRADQGGLAERAGRYGIRLSATHVVLIARSPGIGIDVVHRIDAALADRFGEGNTLTTLRDGDLVCISAGGLRGIAAELAHQLLGTLGAGRWQIAVGRAHRGLTGLARSLDEARGTLDHAAALGFTAPVLHAADLLVFPVLLRDRDAITDLVATVLGPLETARGGARPYLETLSVLFDNQGNHAATARQMHLSVRAVTYRLDRIRAITGYHPGEPTQRFTLHAAVLGARLLGWPPTPSD</sequence>
<dbReference type="Pfam" id="PF13556">
    <property type="entry name" value="HTH_30"/>
    <property type="match status" value="1"/>
</dbReference>
<proteinExistence type="inferred from homology"/>
<dbReference type="Gene3D" id="1.10.10.2840">
    <property type="entry name" value="PucR C-terminal helix-turn-helix domain"/>
    <property type="match status" value="1"/>
</dbReference>
<evidence type="ECO:0000313" key="6">
    <source>
        <dbReference type="Proteomes" id="UP001240236"/>
    </source>
</evidence>